<keyword evidence="8 11" id="KW-1133">Transmembrane helix</keyword>
<evidence type="ECO:0000256" key="7">
    <source>
        <dbReference type="ARBA" id="ARBA00022967"/>
    </source>
</evidence>
<comment type="catalytic activity">
    <reaction evidence="11 12">
        <text>a quinone + NADH + 5 H(+)(in) = a quinol + NAD(+) + 4 H(+)(out)</text>
        <dbReference type="Rhea" id="RHEA:57888"/>
        <dbReference type="ChEBI" id="CHEBI:15378"/>
        <dbReference type="ChEBI" id="CHEBI:24646"/>
        <dbReference type="ChEBI" id="CHEBI:57540"/>
        <dbReference type="ChEBI" id="CHEBI:57945"/>
        <dbReference type="ChEBI" id="CHEBI:132124"/>
    </reaction>
</comment>
<evidence type="ECO:0000256" key="6">
    <source>
        <dbReference type="ARBA" id="ARBA00022719"/>
    </source>
</evidence>
<dbReference type="GO" id="GO:0050136">
    <property type="term" value="F:NADH dehydrogenase (quinone) (non-electrogenic) activity"/>
    <property type="evidence" value="ECO:0007669"/>
    <property type="project" value="UniProtKB-UniRule"/>
</dbReference>
<proteinExistence type="inferred from homology"/>
<accession>A0A7X9IIH8</accession>
<evidence type="ECO:0000256" key="8">
    <source>
        <dbReference type="ARBA" id="ARBA00022989"/>
    </source>
</evidence>
<dbReference type="EMBL" id="JAAZON010000108">
    <property type="protein sequence ID" value="NMC62068.1"/>
    <property type="molecule type" value="Genomic_DNA"/>
</dbReference>
<evidence type="ECO:0000256" key="9">
    <source>
        <dbReference type="ARBA" id="ARBA00023027"/>
    </source>
</evidence>
<dbReference type="GO" id="GO:0030964">
    <property type="term" value="C:NADH dehydrogenase complex"/>
    <property type="evidence" value="ECO:0007669"/>
    <property type="project" value="TreeGrafter"/>
</dbReference>
<dbReference type="GO" id="GO:0008137">
    <property type="term" value="F:NADH dehydrogenase (ubiquinone) activity"/>
    <property type="evidence" value="ECO:0007669"/>
    <property type="project" value="InterPro"/>
</dbReference>
<evidence type="ECO:0000256" key="4">
    <source>
        <dbReference type="ARBA" id="ARBA00022475"/>
    </source>
</evidence>
<name>A0A7X9IIH8_9DELT</name>
<dbReference type="PANTHER" id="PTHR11058:SF22">
    <property type="entry name" value="NADH-QUINONE OXIDOREDUCTASE SUBUNIT A"/>
    <property type="match status" value="1"/>
</dbReference>
<keyword evidence="6 11" id="KW-0874">Quinone</keyword>
<dbReference type="Proteomes" id="UP000524246">
    <property type="component" value="Unassembled WGS sequence"/>
</dbReference>
<sequence>MSPYFALSVFFVVCSAFVVAMLLMASFIGPKNKTHTKQLPFECGAISSVTAHAQRFHVRFYLVAVLFLLFDVEVIFMYPWALALEDLGLFAFWQMCIFVFMLGAAFIYEWKKGLLQWNDPD</sequence>
<dbReference type="Pfam" id="PF00507">
    <property type="entry name" value="Oxidored_q4"/>
    <property type="match status" value="1"/>
</dbReference>
<dbReference type="InterPro" id="IPR023043">
    <property type="entry name" value="NAD(P)H_OxRDtase_bac/plastid"/>
</dbReference>
<dbReference type="EC" id="7.1.1.-" evidence="11"/>
<keyword evidence="3 11" id="KW-0813">Transport</keyword>
<comment type="subunit">
    <text evidence="11">NDH-1 is composed of 14 different subunits. Subunits NuoA, H, J, K, L, M, N constitute the membrane sector of the complex.</text>
</comment>
<gene>
    <name evidence="13" type="primary">ndhC</name>
    <name evidence="11" type="synonym">nuoA</name>
    <name evidence="13" type="ORF">GYA55_02770</name>
</gene>
<dbReference type="Gene3D" id="1.20.58.1610">
    <property type="entry name" value="NADH:ubiquinone/plastoquinone oxidoreductase, chain 3"/>
    <property type="match status" value="1"/>
</dbReference>
<evidence type="ECO:0000256" key="10">
    <source>
        <dbReference type="ARBA" id="ARBA00023136"/>
    </source>
</evidence>
<dbReference type="GO" id="GO:0005886">
    <property type="term" value="C:plasma membrane"/>
    <property type="evidence" value="ECO:0007669"/>
    <property type="project" value="UniProtKB-SubCell"/>
</dbReference>
<evidence type="ECO:0000313" key="14">
    <source>
        <dbReference type="Proteomes" id="UP000524246"/>
    </source>
</evidence>
<keyword evidence="4 11" id="KW-1003">Cell membrane</keyword>
<dbReference type="GO" id="GO:0048038">
    <property type="term" value="F:quinone binding"/>
    <property type="evidence" value="ECO:0007669"/>
    <property type="project" value="UniProtKB-KW"/>
</dbReference>
<dbReference type="InterPro" id="IPR038430">
    <property type="entry name" value="NDAH_ubi_oxred_su3_sf"/>
</dbReference>
<evidence type="ECO:0000256" key="3">
    <source>
        <dbReference type="ARBA" id="ARBA00022448"/>
    </source>
</evidence>
<evidence type="ECO:0000313" key="13">
    <source>
        <dbReference type="EMBL" id="NMC62068.1"/>
    </source>
</evidence>
<keyword evidence="9 11" id="KW-0520">NAD</keyword>
<keyword evidence="7 11" id="KW-1278">Translocase</keyword>
<evidence type="ECO:0000256" key="2">
    <source>
        <dbReference type="ARBA" id="ARBA00008472"/>
    </source>
</evidence>
<dbReference type="AlphaFoldDB" id="A0A7X9IIH8"/>
<dbReference type="HAMAP" id="MF_01394">
    <property type="entry name" value="NDH1_NuoA"/>
    <property type="match status" value="1"/>
</dbReference>
<evidence type="ECO:0000256" key="11">
    <source>
        <dbReference type="HAMAP-Rule" id="MF_01394"/>
    </source>
</evidence>
<evidence type="ECO:0000256" key="1">
    <source>
        <dbReference type="ARBA" id="ARBA00004141"/>
    </source>
</evidence>
<comment type="function">
    <text evidence="11">NDH-1 shuttles electrons from NADH, via FMN and iron-sulfur (Fe-S) centers, to quinones in the respiratory chain. The immediate electron acceptor for the enzyme in this species is believed to be ubiquinone. Couples the redox reaction to proton translocation (for every two electrons transferred, four hydrogen ions are translocated across the cytoplasmic membrane), and thus conserves the redox energy in a proton gradient.</text>
</comment>
<feature type="transmembrane region" description="Helical" evidence="11">
    <location>
        <begin position="60"/>
        <end position="81"/>
    </location>
</feature>
<comment type="subcellular location">
    <subcellularLocation>
        <location evidence="11 12">Cell membrane</location>
        <topology evidence="11 12">Multi-pass membrane protein</topology>
    </subcellularLocation>
    <subcellularLocation>
        <location evidence="1">Membrane</location>
        <topology evidence="1">Multi-pass membrane protein</topology>
    </subcellularLocation>
</comment>
<protein>
    <recommendedName>
        <fullName evidence="11">NADH-quinone oxidoreductase subunit A</fullName>
        <ecNumber evidence="11">7.1.1.-</ecNumber>
    </recommendedName>
    <alternativeName>
        <fullName evidence="11">NADH dehydrogenase I subunit A</fullName>
    </alternativeName>
    <alternativeName>
        <fullName evidence="11">NDH-1 subunit A</fullName>
    </alternativeName>
    <alternativeName>
        <fullName evidence="11">NUO1</fullName>
    </alternativeName>
</protein>
<keyword evidence="10 11" id="KW-0472">Membrane</keyword>
<evidence type="ECO:0000256" key="5">
    <source>
        <dbReference type="ARBA" id="ARBA00022692"/>
    </source>
</evidence>
<feature type="transmembrane region" description="Helical" evidence="11">
    <location>
        <begin position="6"/>
        <end position="28"/>
    </location>
</feature>
<organism evidence="13 14">
    <name type="scientific">SAR324 cluster bacterium</name>
    <dbReference type="NCBI Taxonomy" id="2024889"/>
    <lineage>
        <taxon>Bacteria</taxon>
        <taxon>Deltaproteobacteria</taxon>
        <taxon>SAR324 cluster</taxon>
    </lineage>
</organism>
<comment type="caution">
    <text evidence="13">The sequence shown here is derived from an EMBL/GenBank/DDBJ whole genome shotgun (WGS) entry which is preliminary data.</text>
</comment>
<comment type="similarity">
    <text evidence="2 11 12">Belongs to the complex I subunit 3 family.</text>
</comment>
<feature type="transmembrane region" description="Helical" evidence="11">
    <location>
        <begin position="87"/>
        <end position="108"/>
    </location>
</feature>
<keyword evidence="5 11" id="KW-0812">Transmembrane</keyword>
<evidence type="ECO:0000256" key="12">
    <source>
        <dbReference type="RuleBase" id="RU003639"/>
    </source>
</evidence>
<dbReference type="InterPro" id="IPR000440">
    <property type="entry name" value="NADH_UbQ/plastoQ_OxRdtase_su3"/>
</dbReference>
<keyword evidence="11" id="KW-0830">Ubiquinone</keyword>
<dbReference type="PANTHER" id="PTHR11058">
    <property type="entry name" value="NADH-UBIQUINONE OXIDOREDUCTASE CHAIN 3"/>
    <property type="match status" value="1"/>
</dbReference>
<reference evidence="13 14" key="1">
    <citation type="journal article" date="2020" name="Biotechnol. Biofuels">
        <title>New insights from the biogas microbiome by comprehensive genome-resolved metagenomics of nearly 1600 species originating from multiple anaerobic digesters.</title>
        <authorList>
            <person name="Campanaro S."/>
            <person name="Treu L."/>
            <person name="Rodriguez-R L.M."/>
            <person name="Kovalovszki A."/>
            <person name="Ziels R.M."/>
            <person name="Maus I."/>
            <person name="Zhu X."/>
            <person name="Kougias P.G."/>
            <person name="Basile A."/>
            <person name="Luo G."/>
            <person name="Schluter A."/>
            <person name="Konstantinidis K.T."/>
            <person name="Angelidaki I."/>
        </authorList>
    </citation>
    <scope>NUCLEOTIDE SEQUENCE [LARGE SCALE GENOMIC DNA]</scope>
    <source>
        <strain evidence="13">AS27yjCOA_65</strain>
    </source>
</reference>